<evidence type="ECO:0000313" key="1">
    <source>
        <dbReference type="EMBL" id="QIS14085.1"/>
    </source>
</evidence>
<dbReference type="EMBL" id="CP046172">
    <property type="protein sequence ID" value="QIS14085.1"/>
    <property type="molecule type" value="Genomic_DNA"/>
</dbReference>
<dbReference type="Proteomes" id="UP000503540">
    <property type="component" value="Chromosome"/>
</dbReference>
<keyword evidence="2" id="KW-1185">Reference proteome</keyword>
<dbReference type="RefSeq" id="WP_167476540.1">
    <property type="nucleotide sequence ID" value="NZ_CP046172.1"/>
</dbReference>
<protein>
    <submittedName>
        <fullName evidence="1">Uncharacterized protein</fullName>
    </submittedName>
</protein>
<name>A0A6G9YLA9_9NOCA</name>
<evidence type="ECO:0000313" key="2">
    <source>
        <dbReference type="Proteomes" id="UP000503540"/>
    </source>
</evidence>
<proteinExistence type="predicted"/>
<accession>A0A6G9YLA9</accession>
<reference evidence="1 2" key="1">
    <citation type="journal article" date="2019" name="ACS Chem. Biol.">
        <title>Identification and Mobilization of a Cryptic Antibiotic Biosynthesis Gene Locus from a Human-Pathogenic Nocardia Isolate.</title>
        <authorList>
            <person name="Herisse M."/>
            <person name="Ishida K."/>
            <person name="Porter J.L."/>
            <person name="Howden B."/>
            <person name="Hertweck C."/>
            <person name="Stinear T.P."/>
            <person name="Pidot S.J."/>
        </authorList>
    </citation>
    <scope>NUCLEOTIDE SEQUENCE [LARGE SCALE GENOMIC DNA]</scope>
    <source>
        <strain evidence="1 2">AUSMDU00012717</strain>
    </source>
</reference>
<organism evidence="1 2">
    <name type="scientific">Nocardia arthritidis</name>
    <dbReference type="NCBI Taxonomy" id="228602"/>
    <lineage>
        <taxon>Bacteria</taxon>
        <taxon>Bacillati</taxon>
        <taxon>Actinomycetota</taxon>
        <taxon>Actinomycetes</taxon>
        <taxon>Mycobacteriales</taxon>
        <taxon>Nocardiaceae</taxon>
        <taxon>Nocardia</taxon>
    </lineage>
</organism>
<dbReference type="KEGG" id="nah:F5544_31215"/>
<dbReference type="AlphaFoldDB" id="A0A6G9YLA9"/>
<sequence>MSYDTKTQGYRAPSTSPIGKEFIMSALFKVAAATMLTAGALAVISPVATAQTADTSTTVDTSTSISADLFSGQVATDAGLKAVLGASTDIE</sequence>
<gene>
    <name evidence="1" type="ORF">F5544_31215</name>
</gene>